<dbReference type="EMBL" id="JANPWB010000009">
    <property type="protein sequence ID" value="KAJ1155962.1"/>
    <property type="molecule type" value="Genomic_DNA"/>
</dbReference>
<organism evidence="1 2">
    <name type="scientific">Pleurodeles waltl</name>
    <name type="common">Iberian ribbed newt</name>
    <dbReference type="NCBI Taxonomy" id="8319"/>
    <lineage>
        <taxon>Eukaryota</taxon>
        <taxon>Metazoa</taxon>
        <taxon>Chordata</taxon>
        <taxon>Craniata</taxon>
        <taxon>Vertebrata</taxon>
        <taxon>Euteleostomi</taxon>
        <taxon>Amphibia</taxon>
        <taxon>Batrachia</taxon>
        <taxon>Caudata</taxon>
        <taxon>Salamandroidea</taxon>
        <taxon>Salamandridae</taxon>
        <taxon>Pleurodelinae</taxon>
        <taxon>Pleurodeles</taxon>
    </lineage>
</organism>
<gene>
    <name evidence="1" type="ORF">NDU88_008687</name>
</gene>
<accession>A0AAV7RW69</accession>
<comment type="caution">
    <text evidence="1">The sequence shown here is derived from an EMBL/GenBank/DDBJ whole genome shotgun (WGS) entry which is preliminary data.</text>
</comment>
<name>A0AAV7RW69_PLEWA</name>
<reference evidence="1" key="1">
    <citation type="journal article" date="2022" name="bioRxiv">
        <title>Sequencing and chromosome-scale assembly of the giantPleurodeles waltlgenome.</title>
        <authorList>
            <person name="Brown T."/>
            <person name="Elewa A."/>
            <person name="Iarovenko S."/>
            <person name="Subramanian E."/>
            <person name="Araus A.J."/>
            <person name="Petzold A."/>
            <person name="Susuki M."/>
            <person name="Suzuki K.-i.T."/>
            <person name="Hayashi T."/>
            <person name="Toyoda A."/>
            <person name="Oliveira C."/>
            <person name="Osipova E."/>
            <person name="Leigh N.D."/>
            <person name="Simon A."/>
            <person name="Yun M.H."/>
        </authorList>
    </citation>
    <scope>NUCLEOTIDE SEQUENCE</scope>
    <source>
        <strain evidence="1">20211129_DDA</strain>
        <tissue evidence="1">Liver</tissue>
    </source>
</reference>
<keyword evidence="2" id="KW-1185">Reference proteome</keyword>
<dbReference type="Proteomes" id="UP001066276">
    <property type="component" value="Chromosome 5"/>
</dbReference>
<sequence>MRVGCLILIWRTPHSAIFDRASVFYICCKEIGLSEGWIRVGRTRTYKTCDISYQILKRNCPDEGGCTNWMVTAEKRVGLVPTVVFDGLRTLGLKLK</sequence>
<dbReference type="AlphaFoldDB" id="A0AAV7RW69"/>
<evidence type="ECO:0000313" key="2">
    <source>
        <dbReference type="Proteomes" id="UP001066276"/>
    </source>
</evidence>
<proteinExistence type="predicted"/>
<evidence type="ECO:0000313" key="1">
    <source>
        <dbReference type="EMBL" id="KAJ1155962.1"/>
    </source>
</evidence>
<protein>
    <submittedName>
        <fullName evidence="1">Uncharacterized protein</fullName>
    </submittedName>
</protein>